<dbReference type="Proteomes" id="UP000620124">
    <property type="component" value="Unassembled WGS sequence"/>
</dbReference>
<feature type="binding site" evidence="5">
    <location>
        <begin position="216"/>
        <end position="220"/>
    </location>
    <ligand>
        <name>GTP</name>
        <dbReference type="ChEBI" id="CHEBI:37565"/>
    </ligand>
</feature>
<dbReference type="Pfam" id="PF00503">
    <property type="entry name" value="G-alpha"/>
    <property type="match status" value="1"/>
</dbReference>
<keyword evidence="6" id="KW-0460">Magnesium</keyword>
<keyword evidence="2 5" id="KW-0547">Nucleotide-binding</keyword>
<dbReference type="Gene3D" id="3.40.50.300">
    <property type="entry name" value="P-loop containing nucleotide triphosphate hydrolases"/>
    <property type="match status" value="1"/>
</dbReference>
<dbReference type="FunFam" id="3.40.50.300:FF:000720">
    <property type="entry name" value="Guanine nucleotide-binding protein G(k) subunit alpha"/>
    <property type="match status" value="1"/>
</dbReference>
<evidence type="ECO:0000313" key="9">
    <source>
        <dbReference type="Proteomes" id="UP000620124"/>
    </source>
</evidence>
<feature type="binding site" evidence="6">
    <location>
        <position position="185"/>
    </location>
    <ligand>
        <name>Mg(2+)</name>
        <dbReference type="ChEBI" id="CHEBI:18420"/>
    </ligand>
</feature>
<keyword evidence="4" id="KW-0807">Transducer</keyword>
<dbReference type="GO" id="GO:0001664">
    <property type="term" value="F:G protein-coupled receptor binding"/>
    <property type="evidence" value="ECO:0007669"/>
    <property type="project" value="TreeGrafter"/>
</dbReference>
<sequence length="364" mass="40682">MRPRSMPSLPTRRHSSFMANAAKSESDKIDAAIADERRLRKLLKSVLVMGGQNSGKATFMKQARAFSSGFGTVERDEYKCAIHSSILDTARTVLNDPTVISANTDICDSITSFVQATYNKEVPRSQLFIALLVLWADPRIQAHIRSSPNLPPDGSFLYFLDSLLRISEHSYNPTDAEIIRFKLPSPAITETPFDVQITYAHSEYQLQTILTCVRHDIGLQRKWFSFFIEAEAIVFLVDLSSYDEAIVSQDTEDSVNAMREAMIQFQTTGSPWSTIMLIMNKVDLFASRLSACPLTTCFPEYQGANTAGAATDYCIARFLSPLPERLNARAWCTNAIDVNLMSGVLQEIGEFISAHSIRTSDCRF</sequence>
<keyword evidence="3 5" id="KW-0342">GTP-binding</keyword>
<dbReference type="InterPro" id="IPR001019">
    <property type="entry name" value="Gprotein_alpha_su"/>
</dbReference>
<dbReference type="PROSITE" id="PS51882">
    <property type="entry name" value="G_ALPHA"/>
    <property type="match status" value="1"/>
</dbReference>
<evidence type="ECO:0000256" key="7">
    <source>
        <dbReference type="SAM" id="MobiDB-lite"/>
    </source>
</evidence>
<reference evidence="8" key="1">
    <citation type="submission" date="2020-05" db="EMBL/GenBank/DDBJ databases">
        <title>Mycena genomes resolve the evolution of fungal bioluminescence.</title>
        <authorList>
            <person name="Tsai I.J."/>
        </authorList>
    </citation>
    <scope>NUCLEOTIDE SEQUENCE</scope>
    <source>
        <strain evidence="8">CCC161011</strain>
    </source>
</reference>
<dbReference type="GO" id="GO:0005525">
    <property type="term" value="F:GTP binding"/>
    <property type="evidence" value="ECO:0007669"/>
    <property type="project" value="UniProtKB-KW"/>
</dbReference>
<dbReference type="SUPFAM" id="SSF52540">
    <property type="entry name" value="P-loop containing nucleoside triphosphate hydrolases"/>
    <property type="match status" value="1"/>
</dbReference>
<dbReference type="GO" id="GO:0005834">
    <property type="term" value="C:heterotrimeric G-protein complex"/>
    <property type="evidence" value="ECO:0007669"/>
    <property type="project" value="TreeGrafter"/>
</dbReference>
<dbReference type="AlphaFoldDB" id="A0A8H7DD33"/>
<evidence type="ECO:0000256" key="6">
    <source>
        <dbReference type="PIRSR" id="PIRSR601019-2"/>
    </source>
</evidence>
<name>A0A8H7DD33_9AGAR</name>
<dbReference type="GO" id="GO:0005737">
    <property type="term" value="C:cytoplasm"/>
    <property type="evidence" value="ECO:0007669"/>
    <property type="project" value="TreeGrafter"/>
</dbReference>
<organism evidence="8 9">
    <name type="scientific">Mycena venus</name>
    <dbReference type="NCBI Taxonomy" id="2733690"/>
    <lineage>
        <taxon>Eukaryota</taxon>
        <taxon>Fungi</taxon>
        <taxon>Dikarya</taxon>
        <taxon>Basidiomycota</taxon>
        <taxon>Agaricomycotina</taxon>
        <taxon>Agaricomycetes</taxon>
        <taxon>Agaricomycetidae</taxon>
        <taxon>Agaricales</taxon>
        <taxon>Marasmiineae</taxon>
        <taxon>Mycenaceae</taxon>
        <taxon>Mycena</taxon>
    </lineage>
</organism>
<evidence type="ECO:0000256" key="4">
    <source>
        <dbReference type="ARBA" id="ARBA00023224"/>
    </source>
</evidence>
<dbReference type="GO" id="GO:0046872">
    <property type="term" value="F:metal ion binding"/>
    <property type="evidence" value="ECO:0007669"/>
    <property type="project" value="UniProtKB-KW"/>
</dbReference>
<accession>A0A8H7DD33</accession>
<dbReference type="PANTHER" id="PTHR10218:SF302">
    <property type="entry name" value="GUANINE NUCLEOTIDE-BINDING PROTEIN ALPHA-5 SUBUNIT"/>
    <property type="match status" value="1"/>
</dbReference>
<dbReference type="GO" id="GO:0003924">
    <property type="term" value="F:GTPase activity"/>
    <property type="evidence" value="ECO:0007669"/>
    <property type="project" value="InterPro"/>
</dbReference>
<protein>
    <submittedName>
        <fullName evidence="8">Heterotrimeric G protein alpha subunit B</fullName>
    </submittedName>
</protein>
<dbReference type="SMART" id="SM00275">
    <property type="entry name" value="G_alpha"/>
    <property type="match status" value="1"/>
</dbReference>
<proteinExistence type="predicted"/>
<evidence type="ECO:0000256" key="5">
    <source>
        <dbReference type="PIRSR" id="PIRSR601019-1"/>
    </source>
</evidence>
<gene>
    <name evidence="8" type="ORF">MVEN_00173400</name>
</gene>
<dbReference type="PANTHER" id="PTHR10218">
    <property type="entry name" value="GTP-BINDING PROTEIN ALPHA SUBUNIT"/>
    <property type="match status" value="1"/>
</dbReference>
<keyword evidence="9" id="KW-1185">Reference proteome</keyword>
<dbReference type="OrthoDB" id="3059930at2759"/>
<dbReference type="PRINTS" id="PR00318">
    <property type="entry name" value="GPROTEINA"/>
</dbReference>
<comment type="caution">
    <text evidence="8">The sequence shown here is derived from an EMBL/GenBank/DDBJ whole genome shotgun (WGS) entry which is preliminary data.</text>
</comment>
<dbReference type="GO" id="GO:0031683">
    <property type="term" value="F:G-protein beta/gamma-subunit complex binding"/>
    <property type="evidence" value="ECO:0007669"/>
    <property type="project" value="InterPro"/>
</dbReference>
<dbReference type="Gene3D" id="1.10.400.10">
    <property type="entry name" value="GI Alpha 1, domain 2-like"/>
    <property type="match status" value="1"/>
</dbReference>
<evidence type="ECO:0000256" key="3">
    <source>
        <dbReference type="ARBA" id="ARBA00023134"/>
    </source>
</evidence>
<dbReference type="InterPro" id="IPR011025">
    <property type="entry name" value="GproteinA_insert"/>
</dbReference>
<feature type="region of interest" description="Disordered" evidence="7">
    <location>
        <begin position="1"/>
        <end position="23"/>
    </location>
</feature>
<dbReference type="InterPro" id="IPR027417">
    <property type="entry name" value="P-loop_NTPase"/>
</dbReference>
<dbReference type="EMBL" id="JACAZI010000002">
    <property type="protein sequence ID" value="KAF7368502.1"/>
    <property type="molecule type" value="Genomic_DNA"/>
</dbReference>
<keyword evidence="1 6" id="KW-0479">Metal-binding</keyword>
<dbReference type="SUPFAM" id="SSF47895">
    <property type="entry name" value="Transducin (alpha subunit), insertion domain"/>
    <property type="match status" value="1"/>
</dbReference>
<feature type="binding site" evidence="5">
    <location>
        <position position="335"/>
    </location>
    <ligand>
        <name>GTP</name>
        <dbReference type="ChEBI" id="CHEBI:37565"/>
    </ligand>
</feature>
<dbReference type="GO" id="GO:0007188">
    <property type="term" value="P:adenylate cyclase-modulating G protein-coupled receptor signaling pathway"/>
    <property type="evidence" value="ECO:0007669"/>
    <property type="project" value="TreeGrafter"/>
</dbReference>
<feature type="binding site" evidence="5">
    <location>
        <begin position="280"/>
        <end position="283"/>
    </location>
    <ligand>
        <name>GTP</name>
        <dbReference type="ChEBI" id="CHEBI:37565"/>
    </ligand>
</feature>
<evidence type="ECO:0000256" key="2">
    <source>
        <dbReference type="ARBA" id="ARBA00022741"/>
    </source>
</evidence>
<evidence type="ECO:0000313" key="8">
    <source>
        <dbReference type="EMBL" id="KAF7368502.1"/>
    </source>
</evidence>
<evidence type="ECO:0000256" key="1">
    <source>
        <dbReference type="ARBA" id="ARBA00022723"/>
    </source>
</evidence>